<dbReference type="PROSITE" id="PS50163">
    <property type="entry name" value="RECA_3"/>
    <property type="match status" value="1"/>
</dbReference>
<dbReference type="InterPro" id="IPR049261">
    <property type="entry name" value="RecA-like_C"/>
</dbReference>
<dbReference type="InterPro" id="IPR020587">
    <property type="entry name" value="RecA_monomer-monomer_interface"/>
</dbReference>
<dbReference type="InterPro" id="IPR003593">
    <property type="entry name" value="AAA+_ATPase"/>
</dbReference>
<dbReference type="PANTHER" id="PTHR45900:SF1">
    <property type="entry name" value="MITOCHONDRIAL DNA REPAIR PROTEIN RECA HOMOLOG-RELATED"/>
    <property type="match status" value="1"/>
</dbReference>
<dbReference type="Gene3D" id="3.40.50.300">
    <property type="entry name" value="P-loop containing nucleotide triphosphate hydrolases"/>
    <property type="match status" value="1"/>
</dbReference>
<dbReference type="SUPFAM" id="SSF52540">
    <property type="entry name" value="P-loop containing nucleoside triphosphate hydrolases"/>
    <property type="match status" value="1"/>
</dbReference>
<evidence type="ECO:0000259" key="9">
    <source>
        <dbReference type="PROSITE" id="PS50162"/>
    </source>
</evidence>
<dbReference type="Proteomes" id="UP001445335">
    <property type="component" value="Unassembled WGS sequence"/>
</dbReference>
<dbReference type="HAMAP" id="MF_00268">
    <property type="entry name" value="RecA"/>
    <property type="match status" value="1"/>
</dbReference>
<keyword evidence="8" id="KW-0227">DNA damage</keyword>
<keyword evidence="5 8" id="KW-0233">DNA recombination</keyword>
<dbReference type="FunFam" id="3.40.50.300:FF:000087">
    <property type="entry name" value="Recombinase RecA"/>
    <property type="match status" value="1"/>
</dbReference>
<dbReference type="Pfam" id="PF00154">
    <property type="entry name" value="RecA_N"/>
    <property type="match status" value="1"/>
</dbReference>
<keyword evidence="2 7" id="KW-0547">Nucleotide-binding</keyword>
<reference evidence="11 12" key="1">
    <citation type="journal article" date="2024" name="Nat. Commun.">
        <title>Phylogenomics reveals the evolutionary origins of lichenization in chlorophyte algae.</title>
        <authorList>
            <person name="Puginier C."/>
            <person name="Libourel C."/>
            <person name="Otte J."/>
            <person name="Skaloud P."/>
            <person name="Haon M."/>
            <person name="Grisel S."/>
            <person name="Petersen M."/>
            <person name="Berrin J.G."/>
            <person name="Delaux P.M."/>
            <person name="Dal Grande F."/>
            <person name="Keller J."/>
        </authorList>
    </citation>
    <scope>NUCLEOTIDE SEQUENCE [LARGE SCALE GENOMIC DNA]</scope>
    <source>
        <strain evidence="11 12">SAG 245.80</strain>
    </source>
</reference>
<evidence type="ECO:0000259" key="10">
    <source>
        <dbReference type="PROSITE" id="PS50163"/>
    </source>
</evidence>
<evidence type="ECO:0000256" key="6">
    <source>
        <dbReference type="ARBA" id="ARBA00056887"/>
    </source>
</evidence>
<keyword evidence="12" id="KW-1185">Reference proteome</keyword>
<evidence type="ECO:0000256" key="1">
    <source>
        <dbReference type="ARBA" id="ARBA00009391"/>
    </source>
</evidence>
<evidence type="ECO:0000256" key="2">
    <source>
        <dbReference type="ARBA" id="ARBA00022741"/>
    </source>
</evidence>
<name>A0AAW1R3X9_9CHLO</name>
<proteinExistence type="inferred from homology"/>
<evidence type="ECO:0000256" key="8">
    <source>
        <dbReference type="RuleBase" id="RU004527"/>
    </source>
</evidence>
<feature type="domain" description="RecA family profile 2" evidence="10">
    <location>
        <begin position="213"/>
        <end position="287"/>
    </location>
</feature>
<dbReference type="CDD" id="cd00983">
    <property type="entry name" value="RecA"/>
    <property type="match status" value="1"/>
</dbReference>
<dbReference type="PRINTS" id="PR00142">
    <property type="entry name" value="RECA"/>
</dbReference>
<dbReference type="PANTHER" id="PTHR45900">
    <property type="entry name" value="RECA"/>
    <property type="match status" value="1"/>
</dbReference>
<protein>
    <recommendedName>
        <fullName evidence="13">Recombinase A</fullName>
    </recommendedName>
</protein>
<comment type="function">
    <text evidence="6">Involved in recombination ability and DNA strand transfer activity.</text>
</comment>
<dbReference type="AlphaFoldDB" id="A0AAW1R3X9"/>
<keyword evidence="3 7" id="KW-0067">ATP-binding</keyword>
<feature type="domain" description="RecA family profile 1" evidence="9">
    <location>
        <begin position="50"/>
        <end position="208"/>
    </location>
</feature>
<dbReference type="InterPro" id="IPR027417">
    <property type="entry name" value="P-loop_NTPase"/>
</dbReference>
<dbReference type="GO" id="GO:0140664">
    <property type="term" value="F:ATP-dependent DNA damage sensor activity"/>
    <property type="evidence" value="ECO:0007669"/>
    <property type="project" value="InterPro"/>
</dbReference>
<dbReference type="GO" id="GO:0006281">
    <property type="term" value="P:DNA repair"/>
    <property type="evidence" value="ECO:0007669"/>
    <property type="project" value="InterPro"/>
</dbReference>
<dbReference type="InterPro" id="IPR020588">
    <property type="entry name" value="RecA_ATP-bd"/>
</dbReference>
<dbReference type="SMART" id="SM00382">
    <property type="entry name" value="AAA"/>
    <property type="match status" value="1"/>
</dbReference>
<dbReference type="GO" id="GO:0006310">
    <property type="term" value="P:DNA recombination"/>
    <property type="evidence" value="ECO:0007669"/>
    <property type="project" value="UniProtKB-KW"/>
</dbReference>
<evidence type="ECO:0000256" key="5">
    <source>
        <dbReference type="ARBA" id="ARBA00023172"/>
    </source>
</evidence>
<comment type="similarity">
    <text evidence="1 7">Belongs to the RecA family.</text>
</comment>
<dbReference type="EMBL" id="JALJOU010000051">
    <property type="protein sequence ID" value="KAK9828427.1"/>
    <property type="molecule type" value="Genomic_DNA"/>
</dbReference>
<dbReference type="SUPFAM" id="SSF54752">
    <property type="entry name" value="RecA protein, C-terminal domain"/>
    <property type="match status" value="1"/>
</dbReference>
<organism evidence="11 12">
    <name type="scientific">Elliptochloris bilobata</name>
    <dbReference type="NCBI Taxonomy" id="381761"/>
    <lineage>
        <taxon>Eukaryota</taxon>
        <taxon>Viridiplantae</taxon>
        <taxon>Chlorophyta</taxon>
        <taxon>core chlorophytes</taxon>
        <taxon>Trebouxiophyceae</taxon>
        <taxon>Trebouxiophyceae incertae sedis</taxon>
        <taxon>Elliptochloris clade</taxon>
        <taxon>Elliptochloris</taxon>
    </lineage>
</organism>
<sequence>MATRAVATKMDTGVDANIANKARALDAVLKEVNSRFGKGSIMKLGSTPTKVETIPSGALTLDYALGGGYPRGRIIEVYGPESSGKTTLALHAIAEVQRQGGVAALIDAEHAFDPEYSRRAGLKVEDIVLCQPDSGEMALEVVDQLVRSHAIDLVAVDSVAALVPRAEIEGEIGAVQVGAQARLMSQALRKIAGNASKCNCTVIFLNQLRHKIGVMYGNPEVTSGGNALKFYASVRLEVRRKQTIEGAKGENVGIRVKAKVAKNKCAPPYKLAEFDIMFGSGISSQGCLLDAAEATGVVSKKGSWYYYGEQRMAQGRDKTLLELAASAPLAEEIEAKTRDALAGRADGGAPPLEAAGLSGLNAAESFELLEDDELVAATP</sequence>
<dbReference type="InterPro" id="IPR023400">
    <property type="entry name" value="RecA_C_sf"/>
</dbReference>
<evidence type="ECO:0000256" key="4">
    <source>
        <dbReference type="ARBA" id="ARBA00023125"/>
    </source>
</evidence>
<dbReference type="GO" id="GO:0003697">
    <property type="term" value="F:single-stranded DNA binding"/>
    <property type="evidence" value="ECO:0007669"/>
    <property type="project" value="InterPro"/>
</dbReference>
<dbReference type="PROSITE" id="PS00321">
    <property type="entry name" value="RECA_1"/>
    <property type="match status" value="1"/>
</dbReference>
<comment type="caution">
    <text evidence="11">The sequence shown here is derived from an EMBL/GenBank/DDBJ whole genome shotgun (WGS) entry which is preliminary data.</text>
</comment>
<gene>
    <name evidence="11" type="ORF">WJX81_006912</name>
</gene>
<evidence type="ECO:0000256" key="7">
    <source>
        <dbReference type="RuleBase" id="RU003422"/>
    </source>
</evidence>
<evidence type="ECO:0008006" key="13">
    <source>
        <dbReference type="Google" id="ProtNLM"/>
    </source>
</evidence>
<evidence type="ECO:0000313" key="12">
    <source>
        <dbReference type="Proteomes" id="UP001445335"/>
    </source>
</evidence>
<dbReference type="Pfam" id="PF21096">
    <property type="entry name" value="RecA_C"/>
    <property type="match status" value="1"/>
</dbReference>
<evidence type="ECO:0000313" key="11">
    <source>
        <dbReference type="EMBL" id="KAK9828427.1"/>
    </source>
</evidence>
<dbReference type="InterPro" id="IPR049428">
    <property type="entry name" value="RecA-like_N"/>
</dbReference>
<dbReference type="InterPro" id="IPR013765">
    <property type="entry name" value="DNA_recomb/repair_RecA"/>
</dbReference>
<dbReference type="NCBIfam" id="TIGR02012">
    <property type="entry name" value="tigrfam_recA"/>
    <property type="match status" value="1"/>
</dbReference>
<dbReference type="PROSITE" id="PS50162">
    <property type="entry name" value="RECA_2"/>
    <property type="match status" value="1"/>
</dbReference>
<accession>A0AAW1R3X9</accession>
<dbReference type="InterPro" id="IPR020584">
    <property type="entry name" value="DNA_recomb/repair_RecA_CS"/>
</dbReference>
<dbReference type="GO" id="GO:0005524">
    <property type="term" value="F:ATP binding"/>
    <property type="evidence" value="ECO:0007669"/>
    <property type="project" value="UniProtKB-KW"/>
</dbReference>
<evidence type="ECO:0000256" key="3">
    <source>
        <dbReference type="ARBA" id="ARBA00022840"/>
    </source>
</evidence>
<keyword evidence="4 8" id="KW-0238">DNA-binding</keyword>